<proteinExistence type="predicted"/>
<name>A0ABX4XRK1_9LIST</name>
<reference evidence="2 3" key="1">
    <citation type="submission" date="2016-11" db="EMBL/GenBank/DDBJ databases">
        <title>Whole Genome Sequence of Listeria newyorkensis.</title>
        <authorList>
            <person name="Frink S."/>
            <person name="Morales C."/>
            <person name="Kiang D."/>
        </authorList>
    </citation>
    <scope>NUCLEOTIDE SEQUENCE [LARGE SCALE GENOMIC DNA]</scope>
    <source>
        <strain evidence="2 3">F1604011-044</strain>
    </source>
</reference>
<dbReference type="InterPro" id="IPR035093">
    <property type="entry name" value="RelE/ParE_toxin_dom_sf"/>
</dbReference>
<sequence length="100" mass="11785">MDYESISLYLLEDLYQSQAEENFSKGVEQLFVNLAAFPKMGSLYDSEKYLSKPYRKLSFDRYTVFYVYHEEQQLIEVHRILSGLSDYTVIIKDATPTYEA</sequence>
<organism evidence="2 3">
    <name type="scientific">Listeria newyorkensis</name>
    <dbReference type="NCBI Taxonomy" id="1497681"/>
    <lineage>
        <taxon>Bacteria</taxon>
        <taxon>Bacillati</taxon>
        <taxon>Bacillota</taxon>
        <taxon>Bacilli</taxon>
        <taxon>Bacillales</taxon>
        <taxon>Listeriaceae</taxon>
        <taxon>Listeria</taxon>
    </lineage>
</organism>
<comment type="caution">
    <text evidence="2">The sequence shown here is derived from an EMBL/GenBank/DDBJ whole genome shotgun (WGS) entry which is preliminary data.</text>
</comment>
<gene>
    <name evidence="2" type="ORF">BMT55_02880</name>
</gene>
<evidence type="ECO:0000313" key="2">
    <source>
        <dbReference type="EMBL" id="PNP94445.1"/>
    </source>
</evidence>
<dbReference type="Pfam" id="PF05016">
    <property type="entry name" value="ParE_toxin"/>
    <property type="match status" value="1"/>
</dbReference>
<evidence type="ECO:0000256" key="1">
    <source>
        <dbReference type="ARBA" id="ARBA00022649"/>
    </source>
</evidence>
<dbReference type="Proteomes" id="UP000236500">
    <property type="component" value="Unassembled WGS sequence"/>
</dbReference>
<dbReference type="EMBL" id="MPDH01000002">
    <property type="protein sequence ID" value="PNP94445.1"/>
    <property type="molecule type" value="Genomic_DNA"/>
</dbReference>
<keyword evidence="1" id="KW-1277">Toxin-antitoxin system</keyword>
<dbReference type="InterPro" id="IPR007712">
    <property type="entry name" value="RelE/ParE_toxin"/>
</dbReference>
<protein>
    <recommendedName>
        <fullName evidence="4">Type II toxin-antitoxin system RelE/ParE family toxin</fullName>
    </recommendedName>
</protein>
<dbReference type="RefSeq" id="WP_077917789.1">
    <property type="nucleotide sequence ID" value="NZ_JNFB01000005.1"/>
</dbReference>
<dbReference type="Gene3D" id="3.30.2310.20">
    <property type="entry name" value="RelE-like"/>
    <property type="match status" value="1"/>
</dbReference>
<evidence type="ECO:0000313" key="3">
    <source>
        <dbReference type="Proteomes" id="UP000236500"/>
    </source>
</evidence>
<accession>A0ABX4XRK1</accession>
<keyword evidence="3" id="KW-1185">Reference proteome</keyword>
<evidence type="ECO:0008006" key="4">
    <source>
        <dbReference type="Google" id="ProtNLM"/>
    </source>
</evidence>